<gene>
    <name evidence="3" type="ORF">DL346_15725</name>
</gene>
<evidence type="ECO:0008006" key="5">
    <source>
        <dbReference type="Google" id="ProtNLM"/>
    </source>
</evidence>
<evidence type="ECO:0000256" key="2">
    <source>
        <dbReference type="SAM" id="SignalP"/>
    </source>
</evidence>
<dbReference type="Proteomes" id="UP000249260">
    <property type="component" value="Unassembled WGS sequence"/>
</dbReference>
<feature type="region of interest" description="Disordered" evidence="1">
    <location>
        <begin position="72"/>
        <end position="162"/>
    </location>
</feature>
<dbReference type="PANTHER" id="PTHR24637:SF423">
    <property type="entry name" value="NEMATODE CUTICLE COLLAGEN N-TERMINAL DOMAIN-CONTAINING PROTEIN"/>
    <property type="match status" value="1"/>
</dbReference>
<evidence type="ECO:0000313" key="3">
    <source>
        <dbReference type="EMBL" id="RAP76786.1"/>
    </source>
</evidence>
<dbReference type="OrthoDB" id="2674865at2"/>
<organism evidence="3 4">
    <name type="scientific">Paenibacillus montanisoli</name>
    <dbReference type="NCBI Taxonomy" id="2081970"/>
    <lineage>
        <taxon>Bacteria</taxon>
        <taxon>Bacillati</taxon>
        <taxon>Bacillota</taxon>
        <taxon>Bacilli</taxon>
        <taxon>Bacillales</taxon>
        <taxon>Paenibacillaceae</taxon>
        <taxon>Paenibacillus</taxon>
    </lineage>
</organism>
<dbReference type="Pfam" id="PF11617">
    <property type="entry name" value="Cu-binding_MopE"/>
    <property type="match status" value="1"/>
</dbReference>
<evidence type="ECO:0000256" key="1">
    <source>
        <dbReference type="SAM" id="MobiDB-lite"/>
    </source>
</evidence>
<dbReference type="EMBL" id="QLUW01000002">
    <property type="protein sequence ID" value="RAP76786.1"/>
    <property type="molecule type" value="Genomic_DNA"/>
</dbReference>
<dbReference type="InterPro" id="IPR008160">
    <property type="entry name" value="Collagen"/>
</dbReference>
<feature type="compositionally biased region" description="Low complexity" evidence="1">
    <location>
        <begin position="99"/>
        <end position="144"/>
    </location>
</feature>
<dbReference type="PANTHER" id="PTHR24637">
    <property type="entry name" value="COLLAGEN"/>
    <property type="match status" value="1"/>
</dbReference>
<proteinExistence type="predicted"/>
<dbReference type="Pfam" id="PF01391">
    <property type="entry name" value="Collagen"/>
    <property type="match status" value="1"/>
</dbReference>
<feature type="chain" id="PRO_5016250235" description="Collagen-like protein" evidence="2">
    <location>
        <begin position="33"/>
        <end position="357"/>
    </location>
</feature>
<dbReference type="AlphaFoldDB" id="A0A328U9S8"/>
<comment type="caution">
    <text evidence="3">The sequence shown here is derived from an EMBL/GenBank/DDBJ whole genome shotgun (WGS) entry which is preliminary data.</text>
</comment>
<dbReference type="InterPro" id="IPR021655">
    <property type="entry name" value="Put_metal-bd"/>
</dbReference>
<name>A0A328U9S8_9BACL</name>
<keyword evidence="2" id="KW-0732">Signal</keyword>
<keyword evidence="4" id="KW-1185">Reference proteome</keyword>
<reference evidence="3 4" key="1">
    <citation type="submission" date="2018-06" db="EMBL/GenBank/DDBJ databases">
        <title>Paenibacillus montanisoli sp. nov., isolated from mountain area soil.</title>
        <authorList>
            <person name="Wu M."/>
        </authorList>
    </citation>
    <scope>NUCLEOTIDE SEQUENCE [LARGE SCALE GENOMIC DNA]</scope>
    <source>
        <strain evidence="3 4">RA17</strain>
    </source>
</reference>
<feature type="signal peptide" evidence="2">
    <location>
        <begin position="1"/>
        <end position="32"/>
    </location>
</feature>
<protein>
    <recommendedName>
        <fullName evidence="5">Collagen-like protein</fullName>
    </recommendedName>
</protein>
<evidence type="ECO:0000313" key="4">
    <source>
        <dbReference type="Proteomes" id="UP000249260"/>
    </source>
</evidence>
<sequence>MRRNAALSLNKKTVVALACALLLIFTCIVVYADGEGEATSKIYACQDKKTGVLRVVSSNTLCNSKSEIPLSWNIAGPKGDAGEPGPQGLAGADGAQGTQGSQGEQGPAGPAGPAGADGAQGAQGPQGEQGPQGPAGADGAQGPQGPAGPQGPKGDPGTGTGPYAYGYVNADGTVQYGTTNFNVNLIGGSYYSIRLDNAADKNFVTVVTPAATPGSNTSTFSVGREDDDDITVMFIERNGFNGTMTNFYFVVYEAPSVTTSTFYKDADGDGYGNSLDSIRAETQPAGYVSNKLDCNDDNDSIRPGVQDLYDGIDNNCNGSDGENSPRYRFFADADRDGWGSMDPFSSYSSFSPEPTFG</sequence>
<accession>A0A328U9S8</accession>